<dbReference type="EMBL" id="JAFLQZ010000004">
    <property type="protein sequence ID" value="MBO0357875.1"/>
    <property type="molecule type" value="Genomic_DNA"/>
</dbReference>
<evidence type="ECO:0008006" key="3">
    <source>
        <dbReference type="Google" id="ProtNLM"/>
    </source>
</evidence>
<keyword evidence="2" id="KW-1185">Reference proteome</keyword>
<protein>
    <recommendedName>
        <fullName evidence="3">WG repeat-containing protein</fullName>
    </recommendedName>
</protein>
<name>A0A939EWF4_9BACT</name>
<dbReference type="Proteomes" id="UP000664144">
    <property type="component" value="Unassembled WGS sequence"/>
</dbReference>
<sequence>MKKLLSPFGMLGLLVVLAAGAYAYFSPAGITLRNKQYVPPPELQKLLKRFQRFQTHYDEAIDEALPALPLIYERQGAADFSVALADKPLGLRKTQVVLPNPFAAAPYPLSFSVVYQGNLIALFQPGRFACYRLPELTRNLVLEKQLNTRKFAYHWVLNGRLVGLSGGRCLVFSENTGWQPYAGPMPLGKQPKLFEDARYIVCAKCNGEWGGEVYFYDKQKQLYYLAEATCPAAVMERDGKYFVLSSLAHMMGSADMQQIDDPAQLTRWLGKIKPQDRDFGRTYGAELSHGKPLFAYRGLLLLSGFSLHQQAVYLVNWRDTAFLATWKDGIFYAVDPLFHDDLYANNPVTTAYDSGVILMNIDSSEEVETSCLLIIDNQIVKINWHRETISKEYLTDPLVFTSDSLLQFVDSVDVQEIE</sequence>
<reference evidence="1" key="1">
    <citation type="submission" date="2021-03" db="EMBL/GenBank/DDBJ databases">
        <authorList>
            <person name="Kim M.K."/>
        </authorList>
    </citation>
    <scope>NUCLEOTIDE SEQUENCE</scope>
    <source>
        <strain evidence="1">BT186</strain>
    </source>
</reference>
<evidence type="ECO:0000313" key="2">
    <source>
        <dbReference type="Proteomes" id="UP000664144"/>
    </source>
</evidence>
<evidence type="ECO:0000313" key="1">
    <source>
        <dbReference type="EMBL" id="MBO0357875.1"/>
    </source>
</evidence>
<proteinExistence type="predicted"/>
<accession>A0A939EWF4</accession>
<organism evidence="1 2">
    <name type="scientific">Hymenobacter telluris</name>
    <dbReference type="NCBI Taxonomy" id="2816474"/>
    <lineage>
        <taxon>Bacteria</taxon>
        <taxon>Pseudomonadati</taxon>
        <taxon>Bacteroidota</taxon>
        <taxon>Cytophagia</taxon>
        <taxon>Cytophagales</taxon>
        <taxon>Hymenobacteraceae</taxon>
        <taxon>Hymenobacter</taxon>
    </lineage>
</organism>
<comment type="caution">
    <text evidence="1">The sequence shown here is derived from an EMBL/GenBank/DDBJ whole genome shotgun (WGS) entry which is preliminary data.</text>
</comment>
<dbReference type="RefSeq" id="WP_206983662.1">
    <property type="nucleotide sequence ID" value="NZ_JAFLQZ010000004.1"/>
</dbReference>
<gene>
    <name evidence="1" type="ORF">J0X19_07960</name>
</gene>
<dbReference type="AlphaFoldDB" id="A0A939EWF4"/>